<proteinExistence type="predicted"/>
<feature type="compositionally biased region" description="Low complexity" evidence="1">
    <location>
        <begin position="186"/>
        <end position="196"/>
    </location>
</feature>
<feature type="region of interest" description="Disordered" evidence="1">
    <location>
        <begin position="80"/>
        <end position="200"/>
    </location>
</feature>
<gene>
    <name evidence="3" type="ORF">QBC38DRAFT_17633</name>
</gene>
<dbReference type="EMBL" id="MU865393">
    <property type="protein sequence ID" value="KAK4224431.1"/>
    <property type="molecule type" value="Genomic_DNA"/>
</dbReference>
<feature type="compositionally biased region" description="Low complexity" evidence="1">
    <location>
        <begin position="311"/>
        <end position="351"/>
    </location>
</feature>
<reference evidence="3" key="2">
    <citation type="submission" date="2023-05" db="EMBL/GenBank/DDBJ databases">
        <authorList>
            <consortium name="Lawrence Berkeley National Laboratory"/>
            <person name="Steindorff A."/>
            <person name="Hensen N."/>
            <person name="Bonometti L."/>
            <person name="Westerberg I."/>
            <person name="Brannstrom I.O."/>
            <person name="Guillou S."/>
            <person name="Cros-Aarteil S."/>
            <person name="Calhoun S."/>
            <person name="Haridas S."/>
            <person name="Kuo A."/>
            <person name="Mondo S."/>
            <person name="Pangilinan J."/>
            <person name="Riley R."/>
            <person name="Labutti K."/>
            <person name="Andreopoulos B."/>
            <person name="Lipzen A."/>
            <person name="Chen C."/>
            <person name="Yanf M."/>
            <person name="Daum C."/>
            <person name="Ng V."/>
            <person name="Clum A."/>
            <person name="Ohm R."/>
            <person name="Martin F."/>
            <person name="Silar P."/>
            <person name="Natvig D."/>
            <person name="Lalanne C."/>
            <person name="Gautier V."/>
            <person name="Ament-Velasquez S.L."/>
            <person name="Kruys A."/>
            <person name="Hutchinson M.I."/>
            <person name="Powell A.J."/>
            <person name="Barry K."/>
            <person name="Miller A.N."/>
            <person name="Grigoriev I.V."/>
            <person name="Debuchy R."/>
            <person name="Gladieux P."/>
            <person name="Thoren M.H."/>
            <person name="Johannesson H."/>
        </authorList>
    </citation>
    <scope>NUCLEOTIDE SEQUENCE</scope>
    <source>
        <strain evidence="3">CBS 990.96</strain>
    </source>
</reference>
<reference evidence="3" key="1">
    <citation type="journal article" date="2023" name="Mol. Phylogenet. Evol.">
        <title>Genome-scale phylogeny and comparative genomics of the fungal order Sordariales.</title>
        <authorList>
            <person name="Hensen N."/>
            <person name="Bonometti L."/>
            <person name="Westerberg I."/>
            <person name="Brannstrom I.O."/>
            <person name="Guillou S."/>
            <person name="Cros-Aarteil S."/>
            <person name="Calhoun S."/>
            <person name="Haridas S."/>
            <person name="Kuo A."/>
            <person name="Mondo S."/>
            <person name="Pangilinan J."/>
            <person name="Riley R."/>
            <person name="LaButti K."/>
            <person name="Andreopoulos B."/>
            <person name="Lipzen A."/>
            <person name="Chen C."/>
            <person name="Yan M."/>
            <person name="Daum C."/>
            <person name="Ng V."/>
            <person name="Clum A."/>
            <person name="Steindorff A."/>
            <person name="Ohm R.A."/>
            <person name="Martin F."/>
            <person name="Silar P."/>
            <person name="Natvig D.O."/>
            <person name="Lalanne C."/>
            <person name="Gautier V."/>
            <person name="Ament-Velasquez S.L."/>
            <person name="Kruys A."/>
            <person name="Hutchinson M.I."/>
            <person name="Powell A.J."/>
            <person name="Barry K."/>
            <person name="Miller A.N."/>
            <person name="Grigoriev I.V."/>
            <person name="Debuchy R."/>
            <person name="Gladieux P."/>
            <person name="Hiltunen Thoren M."/>
            <person name="Johannesson H."/>
        </authorList>
    </citation>
    <scope>NUCLEOTIDE SEQUENCE</scope>
    <source>
        <strain evidence="3">CBS 990.96</strain>
    </source>
</reference>
<accession>A0AAN7GQ91</accession>
<feature type="compositionally biased region" description="Low complexity" evidence="1">
    <location>
        <begin position="270"/>
        <end position="283"/>
    </location>
</feature>
<organism evidence="3 4">
    <name type="scientific">Podospora fimiseda</name>
    <dbReference type="NCBI Taxonomy" id="252190"/>
    <lineage>
        <taxon>Eukaryota</taxon>
        <taxon>Fungi</taxon>
        <taxon>Dikarya</taxon>
        <taxon>Ascomycota</taxon>
        <taxon>Pezizomycotina</taxon>
        <taxon>Sordariomycetes</taxon>
        <taxon>Sordariomycetidae</taxon>
        <taxon>Sordariales</taxon>
        <taxon>Podosporaceae</taxon>
        <taxon>Podospora</taxon>
    </lineage>
</organism>
<feature type="region of interest" description="Disordered" evidence="1">
    <location>
        <begin position="218"/>
        <end position="238"/>
    </location>
</feature>
<evidence type="ECO:0000313" key="3">
    <source>
        <dbReference type="EMBL" id="KAK4224431.1"/>
    </source>
</evidence>
<keyword evidence="2" id="KW-0472">Membrane</keyword>
<feature type="region of interest" description="Disordered" evidence="1">
    <location>
        <begin position="518"/>
        <end position="538"/>
    </location>
</feature>
<evidence type="ECO:0000256" key="2">
    <source>
        <dbReference type="SAM" id="Phobius"/>
    </source>
</evidence>
<keyword evidence="4" id="KW-1185">Reference proteome</keyword>
<evidence type="ECO:0000256" key="1">
    <source>
        <dbReference type="SAM" id="MobiDB-lite"/>
    </source>
</evidence>
<sequence length="538" mass="57791">MLIHPSHSRSRWTIQKWVEAMGGLVVASTSITAIELTIKWNHIPAVVNQATTAAQLIPLLLVVALIVTFLYAYVRSTSCADSSSDSDGGITLSFPSSPSGGGRRPTFSSGGSGSEPPIVIVRQGRSRSRTQSEPEIIRVFYPSPTHRRTRPRGPRPPPERDRPSSPGGDSVRGPRIIDVRPPPRPSSSSSSSSSSSGFDPRVNICRYPPYYQFPHIFRRPPLQSSSTTPAASAPTRTNTTTIAILGGSGWRHIATNEDPNQLRPIPHPQAASPVRASSSAPRVLAYLDRSESLSPRRPSPETISSTVGSTEEAAAGAASEPPVSAPAAPAEQAASEPVGASEPAAGAEPAEQTADRKEAQLDSEMKEEEHHNKLWEEFRNPKPILTGEDIEQVMAGPPDILTDAEIDSCLRADSVLSDAEVEAYMASRKGFFDKEDVAATMKGTSYYCDEDVKAADAGRISQEEVDEVVKKGLMTDSEVEDLLHPQIRQPTVEEEGGLSTTARVGAEYNITTDVKMDTVSEDEGGEESGVTILEIPKK</sequence>
<feature type="compositionally biased region" description="Low complexity" evidence="1">
    <location>
        <begin position="80"/>
        <end position="109"/>
    </location>
</feature>
<feature type="compositionally biased region" description="Basic and acidic residues" evidence="1">
    <location>
        <begin position="353"/>
        <end position="380"/>
    </location>
</feature>
<feature type="compositionally biased region" description="Low complexity" evidence="1">
    <location>
        <begin position="220"/>
        <end position="238"/>
    </location>
</feature>
<protein>
    <submittedName>
        <fullName evidence="3">Uncharacterized protein</fullName>
    </submittedName>
</protein>
<feature type="transmembrane region" description="Helical" evidence="2">
    <location>
        <begin position="50"/>
        <end position="74"/>
    </location>
</feature>
<comment type="caution">
    <text evidence="3">The sequence shown here is derived from an EMBL/GenBank/DDBJ whole genome shotgun (WGS) entry which is preliminary data.</text>
</comment>
<feature type="region of interest" description="Disordered" evidence="1">
    <location>
        <begin position="251"/>
        <end position="380"/>
    </location>
</feature>
<keyword evidence="2" id="KW-1133">Transmembrane helix</keyword>
<keyword evidence="2" id="KW-0812">Transmembrane</keyword>
<feature type="transmembrane region" description="Helical" evidence="2">
    <location>
        <begin position="20"/>
        <end position="38"/>
    </location>
</feature>
<evidence type="ECO:0000313" key="4">
    <source>
        <dbReference type="Proteomes" id="UP001301958"/>
    </source>
</evidence>
<dbReference type="AlphaFoldDB" id="A0AAN7GQ91"/>
<dbReference type="Proteomes" id="UP001301958">
    <property type="component" value="Unassembled WGS sequence"/>
</dbReference>
<name>A0AAN7GQ91_9PEZI</name>